<dbReference type="InterPro" id="IPR009450">
    <property type="entry name" value="Plno_GlcNAc_GPI2"/>
</dbReference>
<dbReference type="EMBL" id="GL871065">
    <property type="protein sequence ID" value="EGC35276.1"/>
    <property type="molecule type" value="Genomic_DNA"/>
</dbReference>
<keyword evidence="6 8" id="KW-1133">Transmembrane helix</keyword>
<dbReference type="KEGG" id="dpp:DICPUDRAFT_9137"/>
<dbReference type="FunCoup" id="F0ZLB7">
    <property type="interactions" value="301"/>
</dbReference>
<feature type="transmembrane region" description="Helical" evidence="8">
    <location>
        <begin position="133"/>
        <end position="153"/>
    </location>
</feature>
<keyword evidence="5 8" id="KW-0812">Transmembrane</keyword>
<dbReference type="PIRSF" id="PIRSF016104">
    <property type="entry name" value="GPI2"/>
    <property type="match status" value="1"/>
</dbReference>
<dbReference type="OMA" id="STSYHAF"/>
<evidence type="ECO:0000256" key="2">
    <source>
        <dbReference type="ARBA" id="ARBA00004687"/>
    </source>
</evidence>
<dbReference type="GO" id="GO:0006506">
    <property type="term" value="P:GPI anchor biosynthetic process"/>
    <property type="evidence" value="ECO:0007669"/>
    <property type="project" value="UniProtKB-UniPathway"/>
</dbReference>
<evidence type="ECO:0000256" key="5">
    <source>
        <dbReference type="ARBA" id="ARBA00022692"/>
    </source>
</evidence>
<dbReference type="UniPathway" id="UPA00196"/>
<comment type="similarity">
    <text evidence="3">Belongs to the PIGC family.</text>
</comment>
<proteinExistence type="inferred from homology"/>
<dbReference type="AlphaFoldDB" id="F0ZLB7"/>
<keyword evidence="4" id="KW-0337">GPI-anchor biosynthesis</keyword>
<feature type="non-terminal residue" evidence="9">
    <location>
        <position position="275"/>
    </location>
</feature>
<dbReference type="eggNOG" id="KOG3059">
    <property type="taxonomic scope" value="Eukaryota"/>
</dbReference>
<evidence type="ECO:0000313" key="10">
    <source>
        <dbReference type="Proteomes" id="UP000001064"/>
    </source>
</evidence>
<protein>
    <recommendedName>
        <fullName evidence="11">Phosphatidylinositol N-acetylglucosaminyltransferase</fullName>
    </recommendedName>
</protein>
<sequence>KWKKNLYEKQPYPDNYTDETFLIGLVQNANFIKYDFWTVVLDSFTVSQQITSVILFAIIFFHSLKHTLSLPILLGTAGAFLTLGYIAIIIIDPSSNFLSIRSSLLHIILLFGTVYGLSPVLRTLTNSFSDDTIWALTFILLLAHLFFHDYGFTNNESQKFSAPVSLNAAIFASVLLGSRLPSNIHVFVLISYAIEIFALFPIFRHHLKRHSVELHVVLTIILCITCSLLLLGMSKLLALIYMGIICTITFVCPLWLIWIQKYKNEINGPWDEASV</sequence>
<evidence type="ECO:0000256" key="6">
    <source>
        <dbReference type="ARBA" id="ARBA00022989"/>
    </source>
</evidence>
<gene>
    <name evidence="9" type="ORF">DICPUDRAFT_9137</name>
</gene>
<feature type="transmembrane region" description="Helical" evidence="8">
    <location>
        <begin position="184"/>
        <end position="203"/>
    </location>
</feature>
<name>F0ZLB7_DICPU</name>
<feature type="transmembrane region" description="Helical" evidence="8">
    <location>
        <begin position="215"/>
        <end position="233"/>
    </location>
</feature>
<evidence type="ECO:0000256" key="3">
    <source>
        <dbReference type="ARBA" id="ARBA00008321"/>
    </source>
</evidence>
<keyword evidence="7 8" id="KW-0472">Membrane</keyword>
<evidence type="ECO:0000256" key="7">
    <source>
        <dbReference type="ARBA" id="ARBA00023136"/>
    </source>
</evidence>
<dbReference type="InParanoid" id="F0ZLB7"/>
<evidence type="ECO:0000256" key="4">
    <source>
        <dbReference type="ARBA" id="ARBA00022502"/>
    </source>
</evidence>
<dbReference type="Pfam" id="PF06432">
    <property type="entry name" value="GPI2"/>
    <property type="match status" value="1"/>
</dbReference>
<feature type="non-terminal residue" evidence="9">
    <location>
        <position position="1"/>
    </location>
</feature>
<dbReference type="Proteomes" id="UP000001064">
    <property type="component" value="Unassembled WGS sequence"/>
</dbReference>
<comment type="pathway">
    <text evidence="2">Glycolipid biosynthesis; glycosylphosphatidylinositol-anchor biosynthesis.</text>
</comment>
<dbReference type="GO" id="GO:0000506">
    <property type="term" value="C:glycosylphosphatidylinositol-N-acetylglucosaminyltransferase (GPI-GnT) complex"/>
    <property type="evidence" value="ECO:0000318"/>
    <property type="project" value="GO_Central"/>
</dbReference>
<evidence type="ECO:0000256" key="8">
    <source>
        <dbReference type="SAM" id="Phobius"/>
    </source>
</evidence>
<feature type="transmembrane region" description="Helical" evidence="8">
    <location>
        <begin position="160"/>
        <end position="178"/>
    </location>
</feature>
<comment type="subcellular location">
    <subcellularLocation>
        <location evidence="1">Membrane</location>
        <topology evidence="1">Multi-pass membrane protein</topology>
    </subcellularLocation>
</comment>
<accession>F0ZLB7</accession>
<evidence type="ECO:0000256" key="1">
    <source>
        <dbReference type="ARBA" id="ARBA00004141"/>
    </source>
</evidence>
<dbReference type="VEuPathDB" id="AmoebaDB:DICPUDRAFT_9137"/>
<keyword evidence="10" id="KW-1185">Reference proteome</keyword>
<evidence type="ECO:0000313" key="9">
    <source>
        <dbReference type="EMBL" id="EGC35276.1"/>
    </source>
</evidence>
<evidence type="ECO:0008006" key="11">
    <source>
        <dbReference type="Google" id="ProtNLM"/>
    </source>
</evidence>
<dbReference type="GeneID" id="10501629"/>
<feature type="transmembrane region" description="Helical" evidence="8">
    <location>
        <begin position="239"/>
        <end position="259"/>
    </location>
</feature>
<dbReference type="STRING" id="5786.F0ZLB7"/>
<feature type="transmembrane region" description="Helical" evidence="8">
    <location>
        <begin position="103"/>
        <end position="121"/>
    </location>
</feature>
<organism evidence="9 10">
    <name type="scientific">Dictyostelium purpureum</name>
    <name type="common">Slime mold</name>
    <dbReference type="NCBI Taxonomy" id="5786"/>
    <lineage>
        <taxon>Eukaryota</taxon>
        <taxon>Amoebozoa</taxon>
        <taxon>Evosea</taxon>
        <taxon>Eumycetozoa</taxon>
        <taxon>Dictyostelia</taxon>
        <taxon>Dictyosteliales</taxon>
        <taxon>Dictyosteliaceae</taxon>
        <taxon>Dictyostelium</taxon>
    </lineage>
</organism>
<dbReference type="RefSeq" id="XP_003288202.1">
    <property type="nucleotide sequence ID" value="XM_003288154.1"/>
</dbReference>
<dbReference type="PANTHER" id="PTHR12982:SF0">
    <property type="entry name" value="PHOSPHATIDYLINOSITOL N-ACETYLGLUCOSAMINYLTRANSFERASE SUBUNIT C"/>
    <property type="match status" value="1"/>
</dbReference>
<dbReference type="OrthoDB" id="196709at2759"/>
<reference evidence="10" key="1">
    <citation type="journal article" date="2011" name="Genome Biol.">
        <title>Comparative genomics of the social amoebae Dictyostelium discoideum and Dictyostelium purpureum.</title>
        <authorList>
            <consortium name="US DOE Joint Genome Institute (JGI-PGF)"/>
            <person name="Sucgang R."/>
            <person name="Kuo A."/>
            <person name="Tian X."/>
            <person name="Salerno W."/>
            <person name="Parikh A."/>
            <person name="Feasley C.L."/>
            <person name="Dalin E."/>
            <person name="Tu H."/>
            <person name="Huang E."/>
            <person name="Barry K."/>
            <person name="Lindquist E."/>
            <person name="Shapiro H."/>
            <person name="Bruce D."/>
            <person name="Schmutz J."/>
            <person name="Salamov A."/>
            <person name="Fey P."/>
            <person name="Gaudet P."/>
            <person name="Anjard C."/>
            <person name="Babu M.M."/>
            <person name="Basu S."/>
            <person name="Bushmanova Y."/>
            <person name="van der Wel H."/>
            <person name="Katoh-Kurasawa M."/>
            <person name="Dinh C."/>
            <person name="Coutinho P.M."/>
            <person name="Saito T."/>
            <person name="Elias M."/>
            <person name="Schaap P."/>
            <person name="Kay R.R."/>
            <person name="Henrissat B."/>
            <person name="Eichinger L."/>
            <person name="Rivero F."/>
            <person name="Putnam N.H."/>
            <person name="West C.M."/>
            <person name="Loomis W.F."/>
            <person name="Chisholm R.L."/>
            <person name="Shaulsky G."/>
            <person name="Strassmann J.E."/>
            <person name="Queller D.C."/>
            <person name="Kuspa A."/>
            <person name="Grigoriev I.V."/>
        </authorList>
    </citation>
    <scope>NUCLEOTIDE SEQUENCE [LARGE SCALE GENOMIC DNA]</scope>
    <source>
        <strain evidence="10">QSDP1</strain>
    </source>
</reference>
<feature type="transmembrane region" description="Helical" evidence="8">
    <location>
        <begin position="39"/>
        <end position="62"/>
    </location>
</feature>
<feature type="transmembrane region" description="Helical" evidence="8">
    <location>
        <begin position="68"/>
        <end position="91"/>
    </location>
</feature>
<dbReference type="PANTHER" id="PTHR12982">
    <property type="entry name" value="PHOSPHATIDYLINOSITOL GLYCAN, CLASS C"/>
    <property type="match status" value="1"/>
</dbReference>